<keyword evidence="1" id="KW-0805">Transcription regulation</keyword>
<sequence length="191" mass="21380">MPPKAKFTKEDIIDAGLAILRERDISAVTAREIGNYLGSSARPIFTVFDNMGEVLNGIEAKAREIYSEYVEQGLQQTPAFKGVGQSYIQFAIDEPKLFQLLFMRKTSGNIGVNRILPEIDDNYTDILKSITDGYPVSADDAVILYRHLWIYSHGIATLCATSMCRFTEDEIGIMLTEVFKALLTERLKGKS</sequence>
<keyword evidence="2" id="KW-0804">Transcription</keyword>
<reference evidence="4 5" key="1">
    <citation type="submission" date="2019-04" db="EMBL/GenBank/DDBJ databases">
        <authorList>
            <person name="Embree M."/>
            <person name="Gaffney J.R."/>
        </authorList>
    </citation>
    <scope>NUCLEOTIDE SEQUENCE [LARGE SCALE GENOMIC DNA]</scope>
    <source>
        <strain evidence="4 5">JE7A12</strain>
    </source>
</reference>
<dbReference type="SUPFAM" id="SSF46689">
    <property type="entry name" value="Homeodomain-like"/>
    <property type="match status" value="1"/>
</dbReference>
<dbReference type="InterPro" id="IPR009057">
    <property type="entry name" value="Homeodomain-like_sf"/>
</dbReference>
<evidence type="ECO:0000259" key="3">
    <source>
        <dbReference type="Pfam" id="PF13305"/>
    </source>
</evidence>
<dbReference type="Pfam" id="PF13305">
    <property type="entry name" value="TetR_C_33"/>
    <property type="match status" value="1"/>
</dbReference>
<dbReference type="SUPFAM" id="SSF48498">
    <property type="entry name" value="Tetracyclin repressor-like, C-terminal domain"/>
    <property type="match status" value="1"/>
</dbReference>
<evidence type="ECO:0000313" key="5">
    <source>
        <dbReference type="Proteomes" id="UP000301475"/>
    </source>
</evidence>
<dbReference type="Proteomes" id="UP000301475">
    <property type="component" value="Chromosome"/>
</dbReference>
<feature type="domain" description="HTH-type transcriptional regulator MT1864/Rv1816-like C-terminal" evidence="3">
    <location>
        <begin position="82"/>
        <end position="166"/>
    </location>
</feature>
<dbReference type="Gene3D" id="1.10.357.10">
    <property type="entry name" value="Tetracycline Repressor, domain 2"/>
    <property type="match status" value="1"/>
</dbReference>
<protein>
    <submittedName>
        <fullName evidence="4">TetR/AcrR family transcriptional regulator</fullName>
    </submittedName>
</protein>
<dbReference type="OrthoDB" id="66596at2"/>
<dbReference type="EMBL" id="CP039381">
    <property type="protein sequence ID" value="QCT07624.1"/>
    <property type="molecule type" value="Genomic_DNA"/>
</dbReference>
<accession>A0A4P8XYM7</accession>
<gene>
    <name evidence="4" type="ORF">E5Z56_09765</name>
</gene>
<dbReference type="KEGG" id="ruj:E5Z56_09765"/>
<dbReference type="RefSeq" id="WP_138157619.1">
    <property type="nucleotide sequence ID" value="NZ_CP039381.1"/>
</dbReference>
<proteinExistence type="predicted"/>
<evidence type="ECO:0000256" key="1">
    <source>
        <dbReference type="ARBA" id="ARBA00023015"/>
    </source>
</evidence>
<organism evidence="4 5">
    <name type="scientific">Ruminococcus bovis</name>
    <dbReference type="NCBI Taxonomy" id="2564099"/>
    <lineage>
        <taxon>Bacteria</taxon>
        <taxon>Bacillati</taxon>
        <taxon>Bacillota</taxon>
        <taxon>Clostridia</taxon>
        <taxon>Eubacteriales</taxon>
        <taxon>Oscillospiraceae</taxon>
        <taxon>Ruminococcus</taxon>
    </lineage>
</organism>
<name>A0A4P8XYM7_9FIRM</name>
<dbReference type="AlphaFoldDB" id="A0A4P8XYM7"/>
<evidence type="ECO:0000256" key="2">
    <source>
        <dbReference type="ARBA" id="ARBA00023163"/>
    </source>
</evidence>
<keyword evidence="5" id="KW-1185">Reference proteome</keyword>
<evidence type="ECO:0000313" key="4">
    <source>
        <dbReference type="EMBL" id="QCT07624.1"/>
    </source>
</evidence>
<dbReference type="InterPro" id="IPR036271">
    <property type="entry name" value="Tet_transcr_reg_TetR-rel_C_sf"/>
</dbReference>
<dbReference type="InterPro" id="IPR025996">
    <property type="entry name" value="MT1864/Rv1816-like_C"/>
</dbReference>